<evidence type="ECO:0000313" key="2">
    <source>
        <dbReference type="EMBL" id="RKU42447.1"/>
    </source>
</evidence>
<keyword evidence="3" id="KW-1185">Reference proteome</keyword>
<feature type="compositionally biased region" description="Acidic residues" evidence="1">
    <location>
        <begin position="741"/>
        <end position="762"/>
    </location>
</feature>
<dbReference type="PANTHER" id="PTHR31014">
    <property type="entry name" value="MITOCHONDRIAL TRANSLATION SYSTEM COMPONENT PET127-RELATED"/>
    <property type="match status" value="1"/>
</dbReference>
<evidence type="ECO:0000313" key="3">
    <source>
        <dbReference type="Proteomes" id="UP000275385"/>
    </source>
</evidence>
<feature type="region of interest" description="Disordered" evidence="1">
    <location>
        <begin position="126"/>
        <end position="314"/>
    </location>
</feature>
<gene>
    <name evidence="2" type="ORF">DL546_002953</name>
</gene>
<sequence>MLRMSSYAGQSLNPATFICTPCRLLLARRAAVAATTTPLATFTPRLLNHHRLRTYSVKGAHSTTDAAPSKPLPPTAPKKKKKKRKVIAKPAAPKLDDSKRSDTDVAMIQEALNKIKSVIYGGLKTSEAAASPTKTKEQRQQPEKPKPKSKTARRRINQRKLKGAPQKKSKSPEPEGISEPDKQEEKAKLATLAEKLGGKLGNVQKLAPGQQKQLKVELNNQNGEAAALGAFLAAQHGQTGKDTPQSTGPDKDRPKVTPKPAKSESAEAGVASKATKQRVPEKKKAPEKTKVSPLLAHLNQPEEDGKPSARKQKQHKIVPDIVAVHAKELGLTPIEREHPPVPGLSYGLDRVLFNPGVYHLQDPRSRVYNFDPYLAGIMPVKEFDFDALKQYVTSSKDTTLIGVAAEHKKKYAGSTSSMTSMLAHFHYLLSSWRPINTDNLTRAFPVESTNFTLIQRCPAAIFLHWKDGTYAIDADKEFDSANVLSMLGKSMEKLLTLPKEDFEKYRRVNSSQLTEEERNADEAYHYTTMGDFMMRSQLDAHDPRVPGTGMFDLKTRAVVSIRMDAKDYQKGVGYEIRRRFGQWESYEREYYDMIRSAFLKYSLQVRMGRMDGIFVAFHNTQRIFGFQYIPLSEMDQALHGTGDTTLGNQEFKFSLHLLNKLLDKATQKWPERSLRLHFETRPSATPFMYVFATPVTKEQIDEVQNKNKAEVERFERELMGIMREEDRVDKNASSLAKEDVRDDEEDQAEEQEDGEEETSLDVWEDMRAKVEESLENDELGADFVRDVMEDALEASGLLQTGSHDEKESYLDAIMEVITIGSEVNRGDKGENTTDGQITIGENGHVEERSGEDKPVAESATRESESLGEGERQEKSKDVYESDGKDQGVLSEASGDSDEPSLKDLIIRLATKSRDNPLQSGLPHADLSSDEQRLRKFEHILYQMVERTHELKSAATDKTSIDDKETSSAPTAAETTRSPESQEDEETIVGPEDAAETTLDKVNPDREVLGMILTLRNKVNGQYVTRPDDLKKSSNWTVEYAIEELPEERAKTLYESCLARRHKELAGIKQRKEYDNRFRENLEKLSDAGRKFRQKEVEKAKTRPPSSYFHRKGMEEAETMVLRLQSVVAQRLFTYFRTMVRIIR</sequence>
<dbReference type="STRING" id="177199.A0A420Y3K4"/>
<dbReference type="Pfam" id="PF08634">
    <property type="entry name" value="Pet127"/>
    <property type="match status" value="1"/>
</dbReference>
<proteinExistence type="predicted"/>
<feature type="region of interest" description="Disordered" evidence="1">
    <location>
        <begin position="824"/>
        <end position="903"/>
    </location>
</feature>
<feature type="compositionally biased region" description="Basic and acidic residues" evidence="1">
    <location>
        <begin position="725"/>
        <end position="740"/>
    </location>
</feature>
<organism evidence="2 3">
    <name type="scientific">Coniochaeta pulveracea</name>
    <dbReference type="NCBI Taxonomy" id="177199"/>
    <lineage>
        <taxon>Eukaryota</taxon>
        <taxon>Fungi</taxon>
        <taxon>Dikarya</taxon>
        <taxon>Ascomycota</taxon>
        <taxon>Pezizomycotina</taxon>
        <taxon>Sordariomycetes</taxon>
        <taxon>Sordariomycetidae</taxon>
        <taxon>Coniochaetales</taxon>
        <taxon>Coniochaetaceae</taxon>
        <taxon>Coniochaeta</taxon>
    </lineage>
</organism>
<feature type="region of interest" description="Disordered" evidence="1">
    <location>
        <begin position="59"/>
        <end position="101"/>
    </location>
</feature>
<feature type="compositionally biased region" description="Basic and acidic residues" evidence="1">
    <location>
        <begin position="179"/>
        <end position="188"/>
    </location>
</feature>
<accession>A0A420Y3K4</accession>
<feature type="compositionally biased region" description="Basic residues" evidence="1">
    <location>
        <begin position="77"/>
        <end position="87"/>
    </location>
</feature>
<feature type="region of interest" description="Disordered" evidence="1">
    <location>
        <begin position="952"/>
        <end position="993"/>
    </location>
</feature>
<comment type="caution">
    <text evidence="2">The sequence shown here is derived from an EMBL/GenBank/DDBJ whole genome shotgun (WGS) entry which is preliminary data.</text>
</comment>
<name>A0A420Y3K4_9PEZI</name>
<dbReference type="InterPro" id="IPR013943">
    <property type="entry name" value="Pet127"/>
</dbReference>
<feature type="compositionally biased region" description="Polar residues" evidence="1">
    <location>
        <begin position="210"/>
        <end position="223"/>
    </location>
</feature>
<dbReference type="PANTHER" id="PTHR31014:SF0">
    <property type="entry name" value="MITOCHONDRIAL TRANSLATION SYSTEM COMPONENT PET127-RELATED"/>
    <property type="match status" value="1"/>
</dbReference>
<feature type="compositionally biased region" description="Basic and acidic residues" evidence="1">
    <location>
        <begin position="843"/>
        <end position="885"/>
    </location>
</feature>
<feature type="compositionally biased region" description="Basic and acidic residues" evidence="1">
    <location>
        <begin position="278"/>
        <end position="290"/>
    </location>
</feature>
<feature type="compositionally biased region" description="Basic and acidic residues" evidence="1">
    <location>
        <begin position="249"/>
        <end position="265"/>
    </location>
</feature>
<dbReference type="EMBL" id="QVQW01000056">
    <property type="protein sequence ID" value="RKU42447.1"/>
    <property type="molecule type" value="Genomic_DNA"/>
</dbReference>
<evidence type="ECO:0000256" key="1">
    <source>
        <dbReference type="SAM" id="MobiDB-lite"/>
    </source>
</evidence>
<reference evidence="2 3" key="1">
    <citation type="submission" date="2018-08" db="EMBL/GenBank/DDBJ databases">
        <title>Draft genome of the lignicolous fungus Coniochaeta pulveracea.</title>
        <authorList>
            <person name="Borstlap C.J."/>
            <person name="De Witt R.N."/>
            <person name="Botha A."/>
            <person name="Volschenk H."/>
        </authorList>
    </citation>
    <scope>NUCLEOTIDE SEQUENCE [LARGE SCALE GENOMIC DNA]</scope>
    <source>
        <strain evidence="2 3">CAB683</strain>
    </source>
</reference>
<dbReference type="Proteomes" id="UP000275385">
    <property type="component" value="Unassembled WGS sequence"/>
</dbReference>
<feature type="compositionally biased region" description="Low complexity" evidence="1">
    <location>
        <begin position="225"/>
        <end position="234"/>
    </location>
</feature>
<protein>
    <submittedName>
        <fullName evidence="2">Uncharacterized protein</fullName>
    </submittedName>
</protein>
<feature type="compositionally biased region" description="Polar residues" evidence="1">
    <location>
        <begin position="236"/>
        <end position="248"/>
    </location>
</feature>
<dbReference type="GO" id="GO:0000964">
    <property type="term" value="P:mitochondrial RNA 5'-end processing"/>
    <property type="evidence" value="ECO:0007669"/>
    <property type="project" value="TreeGrafter"/>
</dbReference>
<dbReference type="GO" id="GO:0005740">
    <property type="term" value="C:mitochondrial envelope"/>
    <property type="evidence" value="ECO:0007669"/>
    <property type="project" value="TreeGrafter"/>
</dbReference>
<feature type="compositionally biased region" description="Basic and acidic residues" evidence="1">
    <location>
        <begin position="134"/>
        <end position="146"/>
    </location>
</feature>
<dbReference type="AlphaFoldDB" id="A0A420Y3K4"/>
<feature type="region of interest" description="Disordered" evidence="1">
    <location>
        <begin position="725"/>
        <end position="762"/>
    </location>
</feature>
<dbReference type="OrthoDB" id="10249045at2759"/>
<feature type="compositionally biased region" description="Basic residues" evidence="1">
    <location>
        <begin position="147"/>
        <end position="169"/>
    </location>
</feature>
<feature type="compositionally biased region" description="Low complexity" evidence="1">
    <location>
        <begin position="966"/>
        <end position="978"/>
    </location>
</feature>